<name>A0A1U7YKJ6_NICSY</name>
<evidence type="ECO:0000313" key="3">
    <source>
        <dbReference type="RefSeq" id="XP_009804602.1"/>
    </source>
</evidence>
<evidence type="ECO:0000256" key="1">
    <source>
        <dbReference type="SAM" id="Phobius"/>
    </source>
</evidence>
<reference evidence="3 4" key="2">
    <citation type="submission" date="2025-04" db="UniProtKB">
        <authorList>
            <consortium name="RefSeq"/>
        </authorList>
    </citation>
    <scope>IDENTIFICATION</scope>
    <source>
        <tissue evidence="3 4">Leaf</tissue>
    </source>
</reference>
<protein>
    <submittedName>
        <fullName evidence="3 4">Uncharacterized protein LOC104249807</fullName>
    </submittedName>
</protein>
<dbReference type="AlphaFoldDB" id="A0A1U7YKJ6"/>
<dbReference type="RefSeq" id="XP_009804602.1">
    <property type="nucleotide sequence ID" value="XM_009806300.1"/>
</dbReference>
<keyword evidence="2" id="KW-1185">Reference proteome</keyword>
<keyword evidence="1" id="KW-0812">Transmembrane</keyword>
<dbReference type="GeneID" id="104249807"/>
<feature type="transmembrane region" description="Helical" evidence="1">
    <location>
        <begin position="18"/>
        <end position="36"/>
    </location>
</feature>
<accession>A0A1U7YKJ6</accession>
<sequence length="118" mass="13674">MICLVICQKHFLKEYYCFLVPSSLPILVVAIQFHWFRMKIFKHTQVSRDGFVDGPFGQFIRKIKTILVTKLIKTLGDLWCLLRSPRSGSCWKVFTGLLVLVLVIFYFAGRVFRVGGDL</sequence>
<keyword evidence="1" id="KW-1133">Transmembrane helix</keyword>
<evidence type="ECO:0000313" key="4">
    <source>
        <dbReference type="RefSeq" id="XP_009804603.1"/>
    </source>
</evidence>
<dbReference type="KEGG" id="nsy:104249807"/>
<dbReference type="Proteomes" id="UP000189701">
    <property type="component" value="Unplaced"/>
</dbReference>
<dbReference type="Pfam" id="PF15159">
    <property type="entry name" value="PIG-Y"/>
    <property type="match status" value="1"/>
</dbReference>
<dbReference type="InterPro" id="IPR029164">
    <property type="entry name" value="PIG-Y"/>
</dbReference>
<organism evidence="2 3">
    <name type="scientific">Nicotiana sylvestris</name>
    <name type="common">Wood tobacco</name>
    <name type="synonym">South American tobacco</name>
    <dbReference type="NCBI Taxonomy" id="4096"/>
    <lineage>
        <taxon>Eukaryota</taxon>
        <taxon>Viridiplantae</taxon>
        <taxon>Streptophyta</taxon>
        <taxon>Embryophyta</taxon>
        <taxon>Tracheophyta</taxon>
        <taxon>Spermatophyta</taxon>
        <taxon>Magnoliopsida</taxon>
        <taxon>eudicotyledons</taxon>
        <taxon>Gunneridae</taxon>
        <taxon>Pentapetalae</taxon>
        <taxon>asterids</taxon>
        <taxon>lamiids</taxon>
        <taxon>Solanales</taxon>
        <taxon>Solanaceae</taxon>
        <taxon>Nicotianoideae</taxon>
        <taxon>Nicotianeae</taxon>
        <taxon>Nicotiana</taxon>
    </lineage>
</organism>
<dbReference type="RefSeq" id="XP_009804603.1">
    <property type="nucleotide sequence ID" value="XM_009806301.1"/>
</dbReference>
<reference evidence="2" key="1">
    <citation type="journal article" date="2013" name="Genome Biol.">
        <title>Reference genomes and transcriptomes of Nicotiana sylvestris and Nicotiana tomentosiformis.</title>
        <authorList>
            <person name="Sierro N."/>
            <person name="Battey J.N."/>
            <person name="Ouadi S."/>
            <person name="Bovet L."/>
            <person name="Goepfert S."/>
            <person name="Bakaher N."/>
            <person name="Peitsch M.C."/>
            <person name="Ivanov N.V."/>
        </authorList>
    </citation>
    <scope>NUCLEOTIDE SEQUENCE [LARGE SCALE GENOMIC DNA]</scope>
</reference>
<gene>
    <name evidence="3 4" type="primary">LOC104249807</name>
</gene>
<keyword evidence="1" id="KW-0472">Membrane</keyword>
<proteinExistence type="predicted"/>
<feature type="transmembrane region" description="Helical" evidence="1">
    <location>
        <begin position="93"/>
        <end position="112"/>
    </location>
</feature>
<evidence type="ECO:0000313" key="2">
    <source>
        <dbReference type="Proteomes" id="UP000189701"/>
    </source>
</evidence>